<name>A0A4Z0MSK9_9BACT</name>
<feature type="transmembrane region" description="Helical" evidence="1">
    <location>
        <begin position="6"/>
        <end position="27"/>
    </location>
</feature>
<organism evidence="2 3">
    <name type="scientific">Hymenobacter wooponensis</name>
    <dbReference type="NCBI Taxonomy" id="1525360"/>
    <lineage>
        <taxon>Bacteria</taxon>
        <taxon>Pseudomonadati</taxon>
        <taxon>Bacteroidota</taxon>
        <taxon>Cytophagia</taxon>
        <taxon>Cytophagales</taxon>
        <taxon>Hymenobacteraceae</taxon>
        <taxon>Hymenobacter</taxon>
    </lineage>
</organism>
<gene>
    <name evidence="2" type="ORF">EU557_00575</name>
</gene>
<proteinExistence type="predicted"/>
<feature type="transmembrane region" description="Helical" evidence="1">
    <location>
        <begin position="118"/>
        <end position="139"/>
    </location>
</feature>
<dbReference type="Proteomes" id="UP000298284">
    <property type="component" value="Unassembled WGS sequence"/>
</dbReference>
<evidence type="ECO:0000313" key="2">
    <source>
        <dbReference type="EMBL" id="TGD82318.1"/>
    </source>
</evidence>
<reference evidence="2 3" key="1">
    <citation type="submission" date="2019-04" db="EMBL/GenBank/DDBJ databases">
        <authorList>
            <person name="Feng G."/>
            <person name="Zhang J."/>
            <person name="Zhu H."/>
        </authorList>
    </citation>
    <scope>NUCLEOTIDE SEQUENCE [LARGE SCALE GENOMIC DNA]</scope>
    <source>
        <strain evidence="2 3">JCM 19491</strain>
    </source>
</reference>
<comment type="caution">
    <text evidence="2">The sequence shown here is derived from an EMBL/GenBank/DDBJ whole genome shotgun (WGS) entry which is preliminary data.</text>
</comment>
<protein>
    <submittedName>
        <fullName evidence="2">Uncharacterized protein</fullName>
    </submittedName>
</protein>
<keyword evidence="3" id="KW-1185">Reference proteome</keyword>
<keyword evidence="1" id="KW-0812">Transmembrane</keyword>
<keyword evidence="1" id="KW-1133">Transmembrane helix</keyword>
<dbReference type="EMBL" id="SRKZ01000001">
    <property type="protein sequence ID" value="TGD82318.1"/>
    <property type="molecule type" value="Genomic_DNA"/>
</dbReference>
<feature type="transmembrane region" description="Helical" evidence="1">
    <location>
        <begin position="94"/>
        <end position="112"/>
    </location>
</feature>
<keyword evidence="1" id="KW-0472">Membrane</keyword>
<feature type="transmembrane region" description="Helical" evidence="1">
    <location>
        <begin position="39"/>
        <end position="59"/>
    </location>
</feature>
<evidence type="ECO:0000256" key="1">
    <source>
        <dbReference type="SAM" id="Phobius"/>
    </source>
</evidence>
<dbReference type="AlphaFoldDB" id="A0A4Z0MSK9"/>
<feature type="transmembrane region" description="Helical" evidence="1">
    <location>
        <begin position="65"/>
        <end position="82"/>
    </location>
</feature>
<accession>A0A4Z0MSK9</accession>
<dbReference type="RefSeq" id="WP_135528481.1">
    <property type="nucleotide sequence ID" value="NZ_SRKZ01000001.1"/>
</dbReference>
<sequence length="145" mass="16243">MQLIPGSSFLTSILAAFTALGLLLLFWHSTIRRNAYFSVPLLLALLGLNAGVLLIILHWAGGSQLLISSGLLLLLTYSWWFWRKTPKTRLDYLKLLWIAGLGLSVLLLGSGQRSILPYVSGATTLGFWAMLLEFIYVTYLKRRSK</sequence>
<dbReference type="OrthoDB" id="887031at2"/>
<evidence type="ECO:0000313" key="3">
    <source>
        <dbReference type="Proteomes" id="UP000298284"/>
    </source>
</evidence>